<gene>
    <name evidence="3" type="ORF">BCR41DRAFT_424162</name>
</gene>
<sequence length="173" mass="18682">MNKIISLLLASSALLSTFAPTVSADPWQGQVLAAHNSARAQYGARPLMWSDALYPGALHHAQTCKFGHSNAQFRYGENLYATGAPAGGINDAMGAWMGQAAKYNYNNPVFSPSYGQFTQVVWRSTTHVACAIVVCPPHSTIPDFPGNVKYIVCHYAPPGNYPGQFARNVGRHV</sequence>
<dbReference type="InterPro" id="IPR035940">
    <property type="entry name" value="CAP_sf"/>
</dbReference>
<dbReference type="PRINTS" id="PR00837">
    <property type="entry name" value="V5TPXLIKE"/>
</dbReference>
<organism evidence="3 4">
    <name type="scientific">Lobosporangium transversale</name>
    <dbReference type="NCBI Taxonomy" id="64571"/>
    <lineage>
        <taxon>Eukaryota</taxon>
        <taxon>Fungi</taxon>
        <taxon>Fungi incertae sedis</taxon>
        <taxon>Mucoromycota</taxon>
        <taxon>Mortierellomycotina</taxon>
        <taxon>Mortierellomycetes</taxon>
        <taxon>Mortierellales</taxon>
        <taxon>Mortierellaceae</taxon>
        <taxon>Lobosporangium</taxon>
    </lineage>
</organism>
<feature type="signal peptide" evidence="1">
    <location>
        <begin position="1"/>
        <end position="24"/>
    </location>
</feature>
<feature type="chain" id="PRO_5012101546" evidence="1">
    <location>
        <begin position="25"/>
        <end position="173"/>
    </location>
</feature>
<keyword evidence="1" id="KW-0732">Signal</keyword>
<evidence type="ECO:0000313" key="4">
    <source>
        <dbReference type="Proteomes" id="UP000193648"/>
    </source>
</evidence>
<dbReference type="Proteomes" id="UP000193648">
    <property type="component" value="Unassembled WGS sequence"/>
</dbReference>
<evidence type="ECO:0000259" key="2">
    <source>
        <dbReference type="SMART" id="SM00198"/>
    </source>
</evidence>
<reference evidence="3 4" key="1">
    <citation type="submission" date="2016-07" db="EMBL/GenBank/DDBJ databases">
        <title>Pervasive Adenine N6-methylation of Active Genes in Fungi.</title>
        <authorList>
            <consortium name="DOE Joint Genome Institute"/>
            <person name="Mondo S.J."/>
            <person name="Dannebaum R.O."/>
            <person name="Kuo R.C."/>
            <person name="Labutti K."/>
            <person name="Haridas S."/>
            <person name="Kuo A."/>
            <person name="Salamov A."/>
            <person name="Ahrendt S.R."/>
            <person name="Lipzen A."/>
            <person name="Sullivan W."/>
            <person name="Andreopoulos W.B."/>
            <person name="Clum A."/>
            <person name="Lindquist E."/>
            <person name="Daum C."/>
            <person name="Ramamoorthy G.K."/>
            <person name="Gryganskyi A."/>
            <person name="Culley D."/>
            <person name="Magnuson J.K."/>
            <person name="James T.Y."/>
            <person name="O'Malley M.A."/>
            <person name="Stajich J.E."/>
            <person name="Spatafora J.W."/>
            <person name="Visel A."/>
            <person name="Grigoriev I.V."/>
        </authorList>
    </citation>
    <scope>NUCLEOTIDE SEQUENCE [LARGE SCALE GENOMIC DNA]</scope>
    <source>
        <strain evidence="3 4">NRRL 3116</strain>
    </source>
</reference>
<dbReference type="OrthoDB" id="337038at2759"/>
<proteinExistence type="predicted"/>
<dbReference type="Gene3D" id="3.40.33.10">
    <property type="entry name" value="CAP"/>
    <property type="match status" value="1"/>
</dbReference>
<dbReference type="AlphaFoldDB" id="A0A1Y2GFF2"/>
<dbReference type="STRING" id="64571.A0A1Y2GFF2"/>
<dbReference type="PANTHER" id="PTHR10334">
    <property type="entry name" value="CYSTEINE-RICH SECRETORY PROTEIN-RELATED"/>
    <property type="match status" value="1"/>
</dbReference>
<accession>A0A1Y2GFF2</accession>
<feature type="domain" description="SCP" evidence="2">
    <location>
        <begin position="28"/>
        <end position="163"/>
    </location>
</feature>
<dbReference type="InterPro" id="IPR014044">
    <property type="entry name" value="CAP_dom"/>
</dbReference>
<evidence type="ECO:0000313" key="3">
    <source>
        <dbReference type="EMBL" id="ORZ09372.1"/>
    </source>
</evidence>
<dbReference type="GeneID" id="33572223"/>
<dbReference type="InterPro" id="IPR018244">
    <property type="entry name" value="Allrgn_V5/Tpx1_CS"/>
</dbReference>
<name>A0A1Y2GFF2_9FUNG</name>
<dbReference type="Pfam" id="PF00188">
    <property type="entry name" value="CAP"/>
    <property type="match status" value="1"/>
</dbReference>
<dbReference type="EMBL" id="MCFF01000034">
    <property type="protein sequence ID" value="ORZ09372.1"/>
    <property type="molecule type" value="Genomic_DNA"/>
</dbReference>
<dbReference type="RefSeq" id="XP_021878825.1">
    <property type="nucleotide sequence ID" value="XM_022030381.1"/>
</dbReference>
<dbReference type="GO" id="GO:0005576">
    <property type="term" value="C:extracellular region"/>
    <property type="evidence" value="ECO:0007669"/>
    <property type="project" value="InterPro"/>
</dbReference>
<comment type="caution">
    <text evidence="3">The sequence shown here is derived from an EMBL/GenBank/DDBJ whole genome shotgun (WGS) entry which is preliminary data.</text>
</comment>
<protein>
    <submittedName>
        <fullName evidence="3">CAP domain-containing protein</fullName>
    </submittedName>
</protein>
<dbReference type="SUPFAM" id="SSF55797">
    <property type="entry name" value="PR-1-like"/>
    <property type="match status" value="1"/>
</dbReference>
<dbReference type="PROSITE" id="PS01010">
    <property type="entry name" value="CRISP_2"/>
    <property type="match status" value="1"/>
</dbReference>
<keyword evidence="4" id="KW-1185">Reference proteome</keyword>
<dbReference type="InterPro" id="IPR001283">
    <property type="entry name" value="CRISP-related"/>
</dbReference>
<dbReference type="SMART" id="SM00198">
    <property type="entry name" value="SCP"/>
    <property type="match status" value="1"/>
</dbReference>
<evidence type="ECO:0000256" key="1">
    <source>
        <dbReference type="SAM" id="SignalP"/>
    </source>
</evidence>
<dbReference type="InParanoid" id="A0A1Y2GFF2"/>